<dbReference type="EMBL" id="MJBS01000047">
    <property type="protein sequence ID" value="OHE98331.1"/>
    <property type="molecule type" value="Genomic_DNA"/>
</dbReference>
<comment type="caution">
    <text evidence="1">The sequence shown here is derived from an EMBL/GenBank/DDBJ whole genome shotgun (WGS) entry which is preliminary data.</text>
</comment>
<accession>A0A1G4BA91</accession>
<dbReference type="RefSeq" id="XP_022475481.1">
    <property type="nucleotide sequence ID" value="XM_022617968.1"/>
</dbReference>
<evidence type="ECO:0000313" key="2">
    <source>
        <dbReference type="Proteomes" id="UP000176998"/>
    </source>
</evidence>
<name>A0A1G4BA91_9PEZI</name>
<dbReference type="GeneID" id="34559478"/>
<proteinExistence type="predicted"/>
<dbReference type="Proteomes" id="UP000176998">
    <property type="component" value="Unassembled WGS sequence"/>
</dbReference>
<reference evidence="1 2" key="1">
    <citation type="submission" date="2016-09" db="EMBL/GenBank/DDBJ databases">
        <authorList>
            <person name="Capua I."/>
            <person name="De Benedictis P."/>
            <person name="Joannis T."/>
            <person name="Lombin L.H."/>
            <person name="Cattoli G."/>
        </authorList>
    </citation>
    <scope>NUCLEOTIDE SEQUENCE [LARGE SCALE GENOMIC DNA]</scope>
    <source>
        <strain evidence="1 2">IMI 309357</strain>
    </source>
</reference>
<keyword evidence="2" id="KW-1185">Reference proteome</keyword>
<protein>
    <submittedName>
        <fullName evidence="1">Uncharacterized protein</fullName>
    </submittedName>
</protein>
<organism evidence="1 2">
    <name type="scientific">Colletotrichum orchidophilum</name>
    <dbReference type="NCBI Taxonomy" id="1209926"/>
    <lineage>
        <taxon>Eukaryota</taxon>
        <taxon>Fungi</taxon>
        <taxon>Dikarya</taxon>
        <taxon>Ascomycota</taxon>
        <taxon>Pezizomycotina</taxon>
        <taxon>Sordariomycetes</taxon>
        <taxon>Hypocreomycetidae</taxon>
        <taxon>Glomerellales</taxon>
        <taxon>Glomerellaceae</taxon>
        <taxon>Colletotrichum</taxon>
    </lineage>
</organism>
<gene>
    <name evidence="1" type="ORF">CORC01_06327</name>
</gene>
<sequence>MLYLHARYCFDKASQWPSLQRPGPGKATDEERNLMRLGEWDFPLVRQHNMKARARIRLANLAPISGVSPRTSFHPCR</sequence>
<dbReference type="AlphaFoldDB" id="A0A1G4BA91"/>
<evidence type="ECO:0000313" key="1">
    <source>
        <dbReference type="EMBL" id="OHE98331.1"/>
    </source>
</evidence>